<dbReference type="VEuPathDB" id="FungiDB:I303_02498"/>
<reference evidence="4" key="3">
    <citation type="submission" date="2024-02" db="EMBL/GenBank/DDBJ databases">
        <title>Comparative genomics of Cryptococcus and Kwoniella reveals pathogenesis evolution and contrasting modes of karyotype evolution via chromosome fusion or intercentromeric recombination.</title>
        <authorList>
            <person name="Coelho M.A."/>
            <person name="David-Palma M."/>
            <person name="Shea T."/>
            <person name="Bowers K."/>
            <person name="McGinley-Smith S."/>
            <person name="Mohammad A.W."/>
            <person name="Gnirke A."/>
            <person name="Yurkov A.M."/>
            <person name="Nowrousian M."/>
            <person name="Sun S."/>
            <person name="Cuomo C.A."/>
            <person name="Heitman J."/>
        </authorList>
    </citation>
    <scope>NUCLEOTIDE SEQUENCE</scope>
    <source>
        <strain evidence="4">CBS 10117</strain>
    </source>
</reference>
<gene>
    <name evidence="3" type="ORF">I303_02498</name>
    <name evidence="4" type="ORF">I303_102484</name>
</gene>
<protein>
    <submittedName>
        <fullName evidence="3">Uncharacterized protein</fullName>
    </submittedName>
</protein>
<evidence type="ECO:0000256" key="1">
    <source>
        <dbReference type="SAM" id="MobiDB-lite"/>
    </source>
</evidence>
<keyword evidence="5" id="KW-1185">Reference proteome</keyword>
<keyword evidence="2" id="KW-0812">Transmembrane</keyword>
<sequence length="624" mass="69088">MTSGTYEPLPTSSTSPTYPPLPGPPYRIRHHKTQITPVLILKYAAGVCGCLVLFHYVLIGAFPNSAYTRYTTSSRNRYGVGSGYDGHTGYASAAASAQDVLDRIDPSAGQPGTYFRDSFPLRTMVAIWELAEKEVKARGLDTCNGQLGRELVDAYHSSQLGYCVPPGDSLTTFVPDPIRNGSHTSHVSAENTAEGKDMGTSIFCSPVHRAEFSKWWPYPAAPCVSKNLRTIPNAQSERTFGAAGCEITEEGIKLNNEMGRERFLGTDTVGVAQENDQCKERIERTLLIIGRQDQWNPFHVAEDLITTLVSVFIAVQTAPALIESRVQLVFVEGFGMDQNHFTPLWDRMGAWAPRRLSLDPWAEGTCLTNAIHSVGAGASLLSAMGVGTSYSCASTITWAAAHYYRHLFGLLPPSLSLPANLLESYHANERPRRPINVLWLSRAKLDDYAQKHNDWSNWRDVRHILNEPELIQKFKSELSDLCRDPTNSADFGQTGCIYEDATEIPENWSFTSPETLRENDPLPIRFMSLDPTVHALENQIHYVGHSTILVSSHGGALGLSLFLPPGDGTLIELQVENVAGNYHFEHMAKECGHNYEVLHINREVDVDQVWASLRKWIGNVAKSG</sequence>
<dbReference type="GeneID" id="28966197"/>
<reference evidence="3" key="1">
    <citation type="submission" date="2013-07" db="EMBL/GenBank/DDBJ databases">
        <title>The Genome Sequence of Cryptococcus dejecticola CBS10117.</title>
        <authorList>
            <consortium name="The Broad Institute Genome Sequencing Platform"/>
            <person name="Cuomo C."/>
            <person name="Litvintseva A."/>
            <person name="Chen Y."/>
            <person name="Heitman J."/>
            <person name="Sun S."/>
            <person name="Springer D."/>
            <person name="Dromer F."/>
            <person name="Young S.K."/>
            <person name="Zeng Q."/>
            <person name="Gargeya S."/>
            <person name="Fitzgerald M."/>
            <person name="Abouelleil A."/>
            <person name="Alvarado L."/>
            <person name="Berlin A.M."/>
            <person name="Chapman S.B."/>
            <person name="Dewar J."/>
            <person name="Goldberg J."/>
            <person name="Griggs A."/>
            <person name="Gujja S."/>
            <person name="Hansen M."/>
            <person name="Howarth C."/>
            <person name="Imamovic A."/>
            <person name="Larimer J."/>
            <person name="McCowan C."/>
            <person name="Murphy C."/>
            <person name="Pearson M."/>
            <person name="Priest M."/>
            <person name="Roberts A."/>
            <person name="Saif S."/>
            <person name="Shea T."/>
            <person name="Sykes S."/>
            <person name="Wortman J."/>
            <person name="Nusbaum C."/>
            <person name="Birren B."/>
        </authorList>
    </citation>
    <scope>NUCLEOTIDE SEQUENCE [LARGE SCALE GENOMIC DNA]</scope>
    <source>
        <strain evidence="3">CBS 10117</strain>
    </source>
</reference>
<dbReference type="RefSeq" id="XP_018264333.1">
    <property type="nucleotide sequence ID" value="XM_018405839.1"/>
</dbReference>
<feature type="region of interest" description="Disordered" evidence="1">
    <location>
        <begin position="1"/>
        <end position="25"/>
    </location>
</feature>
<dbReference type="GO" id="GO:0035269">
    <property type="term" value="P:protein O-linked glycosylation via mannose"/>
    <property type="evidence" value="ECO:0007669"/>
    <property type="project" value="TreeGrafter"/>
</dbReference>
<dbReference type="PANTHER" id="PTHR20961:SF38">
    <property type="entry name" value="PROTEIN O-LINKED-MANNOSE BETA-1,4-N-ACETYLGLUCOSAMINYLTRANSFERASE 2"/>
    <property type="match status" value="1"/>
</dbReference>
<keyword evidence="2" id="KW-0472">Membrane</keyword>
<proteinExistence type="predicted"/>
<organism evidence="3">
    <name type="scientific">Kwoniella dejecticola CBS 10117</name>
    <dbReference type="NCBI Taxonomy" id="1296121"/>
    <lineage>
        <taxon>Eukaryota</taxon>
        <taxon>Fungi</taxon>
        <taxon>Dikarya</taxon>
        <taxon>Basidiomycota</taxon>
        <taxon>Agaricomycotina</taxon>
        <taxon>Tremellomycetes</taxon>
        <taxon>Tremellales</taxon>
        <taxon>Cryptococcaceae</taxon>
        <taxon>Kwoniella</taxon>
    </lineage>
</organism>
<evidence type="ECO:0000313" key="5">
    <source>
        <dbReference type="Proteomes" id="UP000078595"/>
    </source>
</evidence>
<name>A0A1A6A8V4_9TREE</name>
<dbReference type="Proteomes" id="UP000078595">
    <property type="component" value="Chromosome 3"/>
</dbReference>
<dbReference type="OrthoDB" id="546212at2759"/>
<evidence type="ECO:0000256" key="2">
    <source>
        <dbReference type="SAM" id="Phobius"/>
    </source>
</evidence>
<reference evidence="4" key="2">
    <citation type="submission" date="2013-07" db="EMBL/GenBank/DDBJ databases">
        <authorList>
            <consortium name="The Broad Institute Genome Sequencing Platform"/>
            <person name="Cuomo C."/>
            <person name="Litvintseva A."/>
            <person name="Chen Y."/>
            <person name="Heitman J."/>
            <person name="Sun S."/>
            <person name="Springer D."/>
            <person name="Dromer F."/>
            <person name="Young S.K."/>
            <person name="Zeng Q."/>
            <person name="Gargeya S."/>
            <person name="Fitzgerald M."/>
            <person name="Abouelleil A."/>
            <person name="Alvarado L."/>
            <person name="Berlin A.M."/>
            <person name="Chapman S.B."/>
            <person name="Dewar J."/>
            <person name="Goldberg J."/>
            <person name="Griggs A."/>
            <person name="Gujja S."/>
            <person name="Hansen M."/>
            <person name="Howarth C."/>
            <person name="Imamovic A."/>
            <person name="Larimer J."/>
            <person name="McCowan C."/>
            <person name="Murphy C."/>
            <person name="Pearson M."/>
            <person name="Priest M."/>
            <person name="Roberts A."/>
            <person name="Saif S."/>
            <person name="Shea T."/>
            <person name="Sykes S."/>
            <person name="Wortman J."/>
            <person name="Nusbaum C."/>
            <person name="Birren B."/>
        </authorList>
    </citation>
    <scope>NUCLEOTIDE SEQUENCE</scope>
    <source>
        <strain evidence="4">CBS 10117</strain>
    </source>
</reference>
<evidence type="ECO:0000313" key="4">
    <source>
        <dbReference type="EMBL" id="WWC59922.1"/>
    </source>
</evidence>
<dbReference type="EMBL" id="KI894029">
    <property type="protein sequence ID" value="OBR86491.1"/>
    <property type="molecule type" value="Genomic_DNA"/>
</dbReference>
<feature type="transmembrane region" description="Helical" evidence="2">
    <location>
        <begin position="39"/>
        <end position="62"/>
    </location>
</feature>
<keyword evidence="2" id="KW-1133">Transmembrane helix</keyword>
<dbReference type="EMBL" id="CP144532">
    <property type="protein sequence ID" value="WWC59922.1"/>
    <property type="molecule type" value="Genomic_DNA"/>
</dbReference>
<dbReference type="InterPro" id="IPR007657">
    <property type="entry name" value="Glycosyltransferase_61"/>
</dbReference>
<dbReference type="PANTHER" id="PTHR20961">
    <property type="entry name" value="GLYCOSYLTRANSFERASE"/>
    <property type="match status" value="1"/>
</dbReference>
<evidence type="ECO:0000313" key="3">
    <source>
        <dbReference type="EMBL" id="OBR86491.1"/>
    </source>
</evidence>
<dbReference type="AlphaFoldDB" id="A0A1A6A8V4"/>
<accession>A0A1A6A8V4</accession>
<dbReference type="KEGG" id="kdj:28966197"/>
<dbReference type="GO" id="GO:0097363">
    <property type="term" value="F:protein O-acetylglucosaminyltransferase activity"/>
    <property type="evidence" value="ECO:0007669"/>
    <property type="project" value="TreeGrafter"/>
</dbReference>
<dbReference type="GO" id="GO:0005783">
    <property type="term" value="C:endoplasmic reticulum"/>
    <property type="evidence" value="ECO:0007669"/>
    <property type="project" value="TreeGrafter"/>
</dbReference>